<dbReference type="Gene3D" id="3.40.50.300">
    <property type="entry name" value="P-loop containing nucleotide triphosphate hydrolases"/>
    <property type="match status" value="1"/>
</dbReference>
<dbReference type="EMBL" id="KY684083">
    <property type="protein sequence ID" value="ARF08670.1"/>
    <property type="molecule type" value="Genomic_DNA"/>
</dbReference>
<protein>
    <submittedName>
        <fullName evidence="1">p-loop NTPase domain protein</fullName>
    </submittedName>
</protein>
<dbReference type="SUPFAM" id="SSF52540">
    <property type="entry name" value="P-loop containing nucleoside triphosphate hydrolases"/>
    <property type="match status" value="1"/>
</dbReference>
<sequence length="483" mass="56046">MSDRVELLLPKDYMTRSNILVVGNRGSGKSELVKKMILRKEEVENITIISNTEKDHPFYSKFVETDNIYYKYDSKILENLMNEQSESDALINKYVILDDCVNEIDSFLNEFLLNCKEKKIYVIVCVQHYVKRLCNSRKCFDYVFMFGNLLNSTVTQCYESFCESVLDYSFFIDKYNKILSKEFSYMIVDNTTSEINVLDQSNRLPLPINCVRELEVMCHSVIVGGNRPLKAKLMKKMIENANSDNVIIISRHEKFENYFTGIVPQKNIHNEYKDEIIDKILKEQEIKIINAKKNNTPKKECEIVLILDECLSQKGSWAKSPGINELLFNGRHYHIGYILSMAFPMGLTPDLRCNFDNIYITYSDCVANTKRIYDHYAGVFPNYYSFNEIFKVVTKENGIMMICCRGVRSSICDKVFSVILDDPSDKNKDITVPEIQDVKDLSEYSCPELDVLSKENNKLDETDRTILLKVLAVLEKVVNKIYD</sequence>
<reference evidence="1" key="1">
    <citation type="journal article" date="2017" name="Science">
        <title>Giant viruses with an expanded complement of translation system components.</title>
        <authorList>
            <person name="Schulz F."/>
            <person name="Yutin N."/>
            <person name="Ivanova N.N."/>
            <person name="Ortega D.R."/>
            <person name="Lee T.K."/>
            <person name="Vierheilig J."/>
            <person name="Daims H."/>
            <person name="Horn M."/>
            <person name="Wagner M."/>
            <person name="Jensen G.J."/>
            <person name="Kyrpides N.C."/>
            <person name="Koonin E.V."/>
            <person name="Woyke T."/>
        </authorList>
    </citation>
    <scope>NUCLEOTIDE SEQUENCE</scope>
    <source>
        <strain evidence="1">CTV1</strain>
    </source>
</reference>
<accession>A0A1V0SAC5</accession>
<gene>
    <name evidence="1" type="ORF">Catovirus_1_720</name>
</gene>
<dbReference type="InterPro" id="IPR027417">
    <property type="entry name" value="P-loop_NTPase"/>
</dbReference>
<proteinExistence type="predicted"/>
<organism evidence="1">
    <name type="scientific">Catovirus CTV1</name>
    <dbReference type="NCBI Taxonomy" id="1977631"/>
    <lineage>
        <taxon>Viruses</taxon>
        <taxon>Varidnaviria</taxon>
        <taxon>Bamfordvirae</taxon>
        <taxon>Nucleocytoviricota</taxon>
        <taxon>Megaviricetes</taxon>
        <taxon>Imitervirales</taxon>
        <taxon>Mimiviridae</taxon>
        <taxon>Klosneuvirinae</taxon>
        <taxon>Catovirus</taxon>
    </lineage>
</organism>
<evidence type="ECO:0000313" key="1">
    <source>
        <dbReference type="EMBL" id="ARF08670.1"/>
    </source>
</evidence>
<name>A0A1V0SAC5_9VIRU</name>